<feature type="binding site" evidence="7">
    <location>
        <position position="74"/>
    </location>
    <ligand>
        <name>Zn(2+)</name>
        <dbReference type="ChEBI" id="CHEBI:29105"/>
    </ligand>
</feature>
<dbReference type="GO" id="GO:0019556">
    <property type="term" value="P:L-histidine catabolic process to glutamate and formamide"/>
    <property type="evidence" value="ECO:0007669"/>
    <property type="project" value="UniProtKB-UniRule"/>
</dbReference>
<evidence type="ECO:0000256" key="7">
    <source>
        <dbReference type="HAMAP-Rule" id="MF_00372"/>
    </source>
</evidence>
<feature type="binding site" evidence="7">
    <location>
        <position position="244"/>
    </location>
    <ligand>
        <name>Fe(3+)</name>
        <dbReference type="ChEBI" id="CHEBI:29034"/>
    </ligand>
</feature>
<comment type="function">
    <text evidence="7">Catalyzes the hydrolytic cleavage of the carbon-nitrogen bond in imidazolone-5-propanoate to yield N-formimidoyl-L-glutamate. It is the third step in the universal histidine degradation pathway.</text>
</comment>
<dbReference type="PANTHER" id="PTHR42752">
    <property type="entry name" value="IMIDAZOLONEPROPIONASE"/>
    <property type="match status" value="1"/>
</dbReference>
<comment type="pathway">
    <text evidence="7">Amino-acid degradation; L-histidine degradation into L-glutamate; N-formimidoyl-L-glutamate from L-histidine: step 3/3.</text>
</comment>
<evidence type="ECO:0000256" key="4">
    <source>
        <dbReference type="ARBA" id="ARBA00022808"/>
    </source>
</evidence>
<feature type="binding site" evidence="7">
    <location>
        <position position="179"/>
    </location>
    <ligand>
        <name>4-imidazolone-5-propanoate</name>
        <dbReference type="ChEBI" id="CHEBI:77893"/>
    </ligand>
</feature>
<feature type="binding site" evidence="7">
    <location>
        <position position="247"/>
    </location>
    <ligand>
        <name>4-imidazolone-5-propanoate</name>
        <dbReference type="ChEBI" id="CHEBI:77893"/>
    </ligand>
</feature>
<dbReference type="Gene3D" id="3.20.20.140">
    <property type="entry name" value="Metal-dependent hydrolases"/>
    <property type="match status" value="1"/>
</dbReference>
<protein>
    <recommendedName>
        <fullName evidence="1 7">Imidazolonepropionase</fullName>
        <ecNumber evidence="1 7">3.5.2.7</ecNumber>
    </recommendedName>
    <alternativeName>
        <fullName evidence="7">Imidazolone-5-propionate hydrolase</fullName>
    </alternativeName>
</protein>
<keyword evidence="6 7" id="KW-0408">Iron</keyword>
<feature type="binding site" evidence="7">
    <location>
        <position position="146"/>
    </location>
    <ligand>
        <name>4-imidazolone-5-propanoate</name>
        <dbReference type="ChEBI" id="CHEBI:77893"/>
    </ligand>
</feature>
<evidence type="ECO:0000256" key="5">
    <source>
        <dbReference type="ARBA" id="ARBA00022833"/>
    </source>
</evidence>
<feature type="binding site" evidence="7">
    <location>
        <position position="74"/>
    </location>
    <ligand>
        <name>Fe(3+)</name>
        <dbReference type="ChEBI" id="CHEBI:29034"/>
    </ligand>
</feature>
<keyword evidence="7" id="KW-0963">Cytoplasm</keyword>
<sequence length="410" mass="44310">MNLILTNARLVTMEPGALGYLPSKPCTVVIRGGYVKAILSDIHSLDTLHHDITDDVPTLDCKGKIVTPGLIDPHTHLIFAGSRAEEFENRLNGMSYEAIAQSGGGINSTVRATREATIEELVELALPRLDSLIRSGCTTIEVKSGYGLTLDDEVKMLLAAKALENHRRVNITTTLLAAHTVPSEYRDRPDDYIDYVTETIIPHVAKHQLADAVDVFCESVGFNVEQTKRVFQAAKQSGLAIKGHTEQLSNLGGSALAAELNALSVDHIEYLDDAGVDALSNSGTVATLLPGAFYFLRETQQPPIDNLRAARVPMAIGSDLNPGTSPFANLQLMMNMACTLFRLTPEESLRGVTCHAAQAIGQGRNIGQIKPGFRADLAIWDIEHPSELSYQFGMGGLSKRIVAGSVEDVL</sequence>
<feature type="binding site" evidence="7">
    <location>
        <position position="83"/>
    </location>
    <ligand>
        <name>4-imidazolone-5-propanoate</name>
        <dbReference type="ChEBI" id="CHEBI:77893"/>
    </ligand>
</feature>
<feature type="binding site" evidence="7">
    <location>
        <position position="76"/>
    </location>
    <ligand>
        <name>Fe(3+)</name>
        <dbReference type="ChEBI" id="CHEBI:29034"/>
    </ligand>
</feature>
<evidence type="ECO:0000313" key="9">
    <source>
        <dbReference type="EMBL" id="XCD17738.1"/>
    </source>
</evidence>
<dbReference type="Gene3D" id="2.30.40.10">
    <property type="entry name" value="Urease, subunit C, domain 1"/>
    <property type="match status" value="1"/>
</dbReference>
<dbReference type="NCBIfam" id="TIGR01224">
    <property type="entry name" value="hutI"/>
    <property type="match status" value="1"/>
</dbReference>
<feature type="binding site" evidence="7">
    <location>
        <position position="244"/>
    </location>
    <ligand>
        <name>Zn(2+)</name>
        <dbReference type="ChEBI" id="CHEBI:29105"/>
    </ligand>
</feature>
<dbReference type="InterPro" id="IPR032466">
    <property type="entry name" value="Metal_Hydrolase"/>
</dbReference>
<keyword evidence="2 7" id="KW-0479">Metal-binding</keyword>
<comment type="similarity">
    <text evidence="7">Belongs to the metallo-dependent hydrolases superfamily. HutI family.</text>
</comment>
<proteinExistence type="inferred from homology"/>
<keyword evidence="4 7" id="KW-0369">Histidine metabolism</keyword>
<dbReference type="EMBL" id="CP115921">
    <property type="protein sequence ID" value="XCD17738.1"/>
    <property type="molecule type" value="Genomic_DNA"/>
</dbReference>
<dbReference type="SUPFAM" id="SSF51556">
    <property type="entry name" value="Metallo-dependent hydrolases"/>
    <property type="match status" value="1"/>
</dbReference>
<dbReference type="InterPro" id="IPR006680">
    <property type="entry name" value="Amidohydro-rel"/>
</dbReference>
<keyword evidence="5 7" id="KW-0862">Zinc</keyword>
<evidence type="ECO:0000256" key="6">
    <source>
        <dbReference type="ARBA" id="ARBA00023004"/>
    </source>
</evidence>
<keyword evidence="3 7" id="KW-0378">Hydrolase</keyword>
<dbReference type="InterPro" id="IPR005920">
    <property type="entry name" value="HutI"/>
</dbReference>
<name>A0AAU8BQ28_9VIBR</name>
<dbReference type="PANTHER" id="PTHR42752:SF1">
    <property type="entry name" value="IMIDAZOLONEPROPIONASE-RELATED"/>
    <property type="match status" value="1"/>
</dbReference>
<evidence type="ECO:0000259" key="8">
    <source>
        <dbReference type="Pfam" id="PF01979"/>
    </source>
</evidence>
<feature type="binding site" evidence="7">
    <location>
        <position position="321"/>
    </location>
    <ligand>
        <name>N-formimidoyl-L-glutamate</name>
        <dbReference type="ChEBI" id="CHEBI:58928"/>
    </ligand>
</feature>
<dbReference type="KEGG" id="vck:PG915_20810"/>
<feature type="binding site" evidence="7">
    <location>
        <position position="323"/>
    </location>
    <ligand>
        <name>N-formimidoyl-L-glutamate</name>
        <dbReference type="ChEBI" id="CHEBI:58928"/>
    </ligand>
</feature>
<dbReference type="CDD" id="cd01296">
    <property type="entry name" value="Imidazolone-5PH"/>
    <property type="match status" value="1"/>
</dbReference>
<evidence type="ECO:0000256" key="3">
    <source>
        <dbReference type="ARBA" id="ARBA00022801"/>
    </source>
</evidence>
<gene>
    <name evidence="7 9" type="primary">hutI</name>
    <name evidence="9" type="ORF">PG915_20810</name>
</gene>
<feature type="binding site" evidence="7">
    <location>
        <position position="146"/>
    </location>
    <ligand>
        <name>N-formimidoyl-L-glutamate</name>
        <dbReference type="ChEBI" id="CHEBI:58928"/>
    </ligand>
</feature>
<organism evidence="9">
    <name type="scientific">Vibrio chaetopteri</name>
    <dbReference type="NCBI Taxonomy" id="3016528"/>
    <lineage>
        <taxon>Bacteria</taxon>
        <taxon>Pseudomonadati</taxon>
        <taxon>Pseudomonadota</taxon>
        <taxon>Gammaproteobacteria</taxon>
        <taxon>Vibrionales</taxon>
        <taxon>Vibrionaceae</taxon>
        <taxon>Vibrio</taxon>
    </lineage>
</organism>
<evidence type="ECO:0000256" key="1">
    <source>
        <dbReference type="ARBA" id="ARBA00012864"/>
    </source>
</evidence>
<dbReference type="HAMAP" id="MF_00372">
    <property type="entry name" value="HutI"/>
    <property type="match status" value="1"/>
</dbReference>
<comment type="cofactor">
    <cofactor evidence="7">
        <name>Zn(2+)</name>
        <dbReference type="ChEBI" id="CHEBI:29105"/>
    </cofactor>
    <cofactor evidence="7">
        <name>Fe(3+)</name>
        <dbReference type="ChEBI" id="CHEBI:29034"/>
    </cofactor>
    <text evidence="7">Binds 1 zinc or iron ion per subunit.</text>
</comment>
<feature type="binding site" evidence="7">
    <location>
        <position position="319"/>
    </location>
    <ligand>
        <name>Fe(3+)</name>
        <dbReference type="ChEBI" id="CHEBI:29034"/>
    </ligand>
</feature>
<evidence type="ECO:0000256" key="2">
    <source>
        <dbReference type="ARBA" id="ARBA00022723"/>
    </source>
</evidence>
<dbReference type="InterPro" id="IPR011059">
    <property type="entry name" value="Metal-dep_hydrolase_composite"/>
</dbReference>
<dbReference type="SUPFAM" id="SSF51338">
    <property type="entry name" value="Composite domain of metallo-dependent hydrolases"/>
    <property type="match status" value="1"/>
</dbReference>
<dbReference type="AlphaFoldDB" id="A0AAU8BQ28"/>
<feature type="binding site" evidence="7">
    <location>
        <position position="76"/>
    </location>
    <ligand>
        <name>Zn(2+)</name>
        <dbReference type="ChEBI" id="CHEBI:29105"/>
    </ligand>
</feature>
<dbReference type="GO" id="GO:0050480">
    <property type="term" value="F:imidazolonepropionase activity"/>
    <property type="evidence" value="ECO:0007669"/>
    <property type="project" value="UniProtKB-UniRule"/>
</dbReference>
<feature type="domain" description="Amidohydrolase-related" evidence="8">
    <location>
        <begin position="65"/>
        <end position="385"/>
    </location>
</feature>
<dbReference type="GO" id="GO:0008270">
    <property type="term" value="F:zinc ion binding"/>
    <property type="evidence" value="ECO:0007669"/>
    <property type="project" value="UniProtKB-UniRule"/>
</dbReference>
<comment type="catalytic activity">
    <reaction evidence="7">
        <text>4-imidazolone-5-propanoate + H2O = N-formimidoyl-L-glutamate</text>
        <dbReference type="Rhea" id="RHEA:23660"/>
        <dbReference type="ChEBI" id="CHEBI:15377"/>
        <dbReference type="ChEBI" id="CHEBI:58928"/>
        <dbReference type="ChEBI" id="CHEBI:77893"/>
        <dbReference type="EC" id="3.5.2.7"/>
    </reaction>
</comment>
<dbReference type="GO" id="GO:0005506">
    <property type="term" value="F:iron ion binding"/>
    <property type="evidence" value="ECO:0007669"/>
    <property type="project" value="UniProtKB-UniRule"/>
</dbReference>
<feature type="binding site" evidence="7">
    <location>
        <position position="319"/>
    </location>
    <ligand>
        <name>Zn(2+)</name>
        <dbReference type="ChEBI" id="CHEBI:29105"/>
    </ligand>
</feature>
<dbReference type="RefSeq" id="WP_353498916.1">
    <property type="nucleotide sequence ID" value="NZ_CP115921.1"/>
</dbReference>
<dbReference type="GO" id="GO:0005737">
    <property type="term" value="C:cytoplasm"/>
    <property type="evidence" value="ECO:0007669"/>
    <property type="project" value="UniProtKB-SubCell"/>
</dbReference>
<feature type="binding site" evidence="7">
    <location>
        <position position="324"/>
    </location>
    <ligand>
        <name>4-imidazolone-5-propanoate</name>
        <dbReference type="ChEBI" id="CHEBI:77893"/>
    </ligand>
</feature>
<dbReference type="EC" id="3.5.2.7" evidence="1 7"/>
<accession>A0AAU8BQ28</accession>
<reference evidence="9" key="1">
    <citation type="submission" date="2023-01" db="EMBL/GenBank/DDBJ databases">
        <title>Vibrio sp. CB1-14 genome sequencing.</title>
        <authorList>
            <person name="Otstavnykh N."/>
            <person name="Isaeva M."/>
            <person name="Meleshko D."/>
        </authorList>
    </citation>
    <scope>NUCLEOTIDE SEQUENCE</scope>
    <source>
        <strain evidence="9">CB1-14</strain>
    </source>
</reference>
<dbReference type="FunFam" id="3.20.20.140:FF:000007">
    <property type="entry name" value="Imidazolonepropionase"/>
    <property type="match status" value="1"/>
</dbReference>
<dbReference type="Pfam" id="PF01979">
    <property type="entry name" value="Amidohydro_1"/>
    <property type="match status" value="1"/>
</dbReference>
<comment type="subcellular location">
    <subcellularLocation>
        <location evidence="7">Cytoplasm</location>
    </subcellularLocation>
</comment>